<organism evidence="2 3">
    <name type="scientific">Penicillium cosmopolitanum</name>
    <dbReference type="NCBI Taxonomy" id="1131564"/>
    <lineage>
        <taxon>Eukaryota</taxon>
        <taxon>Fungi</taxon>
        <taxon>Dikarya</taxon>
        <taxon>Ascomycota</taxon>
        <taxon>Pezizomycotina</taxon>
        <taxon>Eurotiomycetes</taxon>
        <taxon>Eurotiomycetidae</taxon>
        <taxon>Eurotiales</taxon>
        <taxon>Aspergillaceae</taxon>
        <taxon>Penicillium</taxon>
    </lineage>
</organism>
<comment type="caution">
    <text evidence="2">The sequence shown here is derived from an EMBL/GenBank/DDBJ whole genome shotgun (WGS) entry which is preliminary data.</text>
</comment>
<feature type="transmembrane region" description="Helical" evidence="1">
    <location>
        <begin position="27"/>
        <end position="44"/>
    </location>
</feature>
<keyword evidence="1" id="KW-1133">Transmembrane helix</keyword>
<keyword evidence="1" id="KW-0472">Membrane</keyword>
<sequence length="69" mass="7761">MQKPFLPSFIAVFTICARLFSYSFSDVLTLKAMILIWGIFMPLISASKLSQVENGVTESLPLFELAWCV</sequence>
<evidence type="ECO:0000256" key="1">
    <source>
        <dbReference type="SAM" id="Phobius"/>
    </source>
</evidence>
<dbReference type="EMBL" id="JAPZBU010000012">
    <property type="protein sequence ID" value="KAJ5376272.1"/>
    <property type="molecule type" value="Genomic_DNA"/>
</dbReference>
<dbReference type="RefSeq" id="XP_056481302.1">
    <property type="nucleotide sequence ID" value="XM_056637795.1"/>
</dbReference>
<reference evidence="2" key="2">
    <citation type="journal article" date="2023" name="IMA Fungus">
        <title>Comparative genomic study of the Penicillium genus elucidates a diverse pangenome and 15 lateral gene transfer events.</title>
        <authorList>
            <person name="Petersen C."/>
            <person name="Sorensen T."/>
            <person name="Nielsen M.R."/>
            <person name="Sondergaard T.E."/>
            <person name="Sorensen J.L."/>
            <person name="Fitzpatrick D.A."/>
            <person name="Frisvad J.C."/>
            <person name="Nielsen K.L."/>
        </authorList>
    </citation>
    <scope>NUCLEOTIDE SEQUENCE</scope>
    <source>
        <strain evidence="2">IBT 29677</strain>
    </source>
</reference>
<dbReference type="AlphaFoldDB" id="A0A9W9VBV8"/>
<keyword evidence="1" id="KW-0812">Transmembrane</keyword>
<reference evidence="2" key="1">
    <citation type="submission" date="2022-12" db="EMBL/GenBank/DDBJ databases">
        <authorList>
            <person name="Petersen C."/>
        </authorList>
    </citation>
    <scope>NUCLEOTIDE SEQUENCE</scope>
    <source>
        <strain evidence="2">IBT 29677</strain>
    </source>
</reference>
<keyword evidence="3" id="KW-1185">Reference proteome</keyword>
<dbReference type="Proteomes" id="UP001147747">
    <property type="component" value="Unassembled WGS sequence"/>
</dbReference>
<evidence type="ECO:0000313" key="2">
    <source>
        <dbReference type="EMBL" id="KAJ5376272.1"/>
    </source>
</evidence>
<evidence type="ECO:0000313" key="3">
    <source>
        <dbReference type="Proteomes" id="UP001147747"/>
    </source>
</evidence>
<gene>
    <name evidence="2" type="ORF">N7509_013158</name>
</gene>
<protein>
    <submittedName>
        <fullName evidence="2">Uncharacterized protein</fullName>
    </submittedName>
</protein>
<name>A0A9W9VBV8_9EURO</name>
<accession>A0A9W9VBV8</accession>
<dbReference type="OrthoDB" id="10607898at2759"/>
<dbReference type="GeneID" id="81376775"/>
<proteinExistence type="predicted"/>